<feature type="domain" description="EF-hand" evidence="9">
    <location>
        <begin position="180"/>
        <end position="215"/>
    </location>
</feature>
<dbReference type="SUPFAM" id="SSF47473">
    <property type="entry name" value="EF-hand"/>
    <property type="match status" value="2"/>
</dbReference>
<dbReference type="GO" id="GO:0005758">
    <property type="term" value="C:mitochondrial intermembrane space"/>
    <property type="evidence" value="ECO:0007669"/>
    <property type="project" value="UniProtKB-SubCell"/>
</dbReference>
<organism evidence="10">
    <name type="scientific">Timema poppense</name>
    <name type="common">Walking stick</name>
    <dbReference type="NCBI Taxonomy" id="170557"/>
    <lineage>
        <taxon>Eukaryota</taxon>
        <taxon>Metazoa</taxon>
        <taxon>Ecdysozoa</taxon>
        <taxon>Arthropoda</taxon>
        <taxon>Hexapoda</taxon>
        <taxon>Insecta</taxon>
        <taxon>Pterygota</taxon>
        <taxon>Neoptera</taxon>
        <taxon>Polyneoptera</taxon>
        <taxon>Phasmatodea</taxon>
        <taxon>Timematodea</taxon>
        <taxon>Timematoidea</taxon>
        <taxon>Timematidae</taxon>
        <taxon>Timema</taxon>
    </lineage>
</organism>
<dbReference type="InterPro" id="IPR018247">
    <property type="entry name" value="EF_Hand_1_Ca_BS"/>
</dbReference>
<evidence type="ECO:0000256" key="7">
    <source>
        <dbReference type="ARBA" id="ARBA00023128"/>
    </source>
</evidence>
<reference evidence="10" key="1">
    <citation type="submission" date="2020-11" db="EMBL/GenBank/DDBJ databases">
        <authorList>
            <person name="Tran Van P."/>
        </authorList>
    </citation>
    <scope>NUCLEOTIDE SEQUENCE</scope>
</reference>
<dbReference type="InterPro" id="IPR011992">
    <property type="entry name" value="EF-hand-dom_pair"/>
</dbReference>
<protein>
    <recommendedName>
        <fullName evidence="9">EF-hand domain-containing protein</fullName>
    </recommendedName>
</protein>
<evidence type="ECO:0000259" key="9">
    <source>
        <dbReference type="PROSITE" id="PS50222"/>
    </source>
</evidence>
<evidence type="ECO:0000256" key="5">
    <source>
        <dbReference type="ARBA" id="ARBA00022837"/>
    </source>
</evidence>
<evidence type="ECO:0000256" key="4">
    <source>
        <dbReference type="ARBA" id="ARBA00022792"/>
    </source>
</evidence>
<dbReference type="AlphaFoldDB" id="A0A7R9D0V3"/>
<dbReference type="PANTHER" id="PTHR12294">
    <property type="entry name" value="EF HAND DOMAIN FAMILY A1,A2-RELATED"/>
    <property type="match status" value="1"/>
</dbReference>
<sequence length="566" mass="65331">MSGSLPADGGMNSPVVNIGSLMTGGIPVSMTGSQRREVRGDGLYETVWPSFGSLQLVKKTTRPSALIPLTVFQLDDELVRAVKLTSRERRFIKFASVEYDGQLYMTPQDFLESVVEQEPRREYGVSPRLKRRVLTSKELEMIRDQTPPLSQSSPQMFRTLRDKGIISYTEYLFLLSILTKPRTGFEIAFNMFDTDGNQRVDKNEFLVKCAAAEIFVHRDDQINEHNEVHMVFDIIVNRVSIQNVTACLQDLQNYKVLTHDDCLMPRRFNQGRGITPRSLLDPSPHLLGAAMRYITNKKNNFALTDQNSFDGRSPTMHLHQKPKSKMEKIFSHAWRGKHGIPDTGSTEDKTPVEAATPYEEYVDDSQGLQRRHLVDTTLIVHFFGKKGKDELQYEGFRKFMENLQTEVLELEFHEFSKGQDTISEVDFAKILLRYTYLDTNEYDMYLDRLLDRIKEEKGITFNEFQVFCQFLNNLEDFTIAMRMYTLADHPISKDEFLRAVKICTGTNLSRHLVHIVFQIFDEDGDGNNEFSSRGSHYLWQRCKSYAKNEGWEAFKSCVKQEMKSPI</sequence>
<evidence type="ECO:0000256" key="3">
    <source>
        <dbReference type="ARBA" id="ARBA00022737"/>
    </source>
</evidence>
<dbReference type="GO" id="GO:0051560">
    <property type="term" value="P:mitochondrial calcium ion homeostasis"/>
    <property type="evidence" value="ECO:0007669"/>
    <property type="project" value="TreeGrafter"/>
</dbReference>
<dbReference type="GO" id="GO:1990246">
    <property type="term" value="C:uniplex complex"/>
    <property type="evidence" value="ECO:0007669"/>
    <property type="project" value="TreeGrafter"/>
</dbReference>
<keyword evidence="3" id="KW-0677">Repeat</keyword>
<gene>
    <name evidence="10" type="ORF">TPSB3V08_LOCUS5250</name>
</gene>
<dbReference type="PANTHER" id="PTHR12294:SF13">
    <property type="entry name" value="MITOCHONDRIAL CALCIUM UPTAKE 3, ISOFORM D"/>
    <property type="match status" value="1"/>
</dbReference>
<proteinExistence type="predicted"/>
<dbReference type="Gene3D" id="1.10.238.10">
    <property type="entry name" value="EF-hand"/>
    <property type="match status" value="2"/>
</dbReference>
<evidence type="ECO:0000256" key="2">
    <source>
        <dbReference type="ARBA" id="ARBA00004569"/>
    </source>
</evidence>
<comment type="subcellular location">
    <subcellularLocation>
        <location evidence="1">Mitochondrion inner membrane</location>
    </subcellularLocation>
    <subcellularLocation>
        <location evidence="2">Mitochondrion intermembrane space</location>
    </subcellularLocation>
</comment>
<dbReference type="EMBL" id="OD002747">
    <property type="protein sequence ID" value="CAD7406034.1"/>
    <property type="molecule type" value="Genomic_DNA"/>
</dbReference>
<accession>A0A7R9D0V3</accession>
<evidence type="ECO:0000256" key="1">
    <source>
        <dbReference type="ARBA" id="ARBA00004273"/>
    </source>
</evidence>
<dbReference type="GO" id="GO:0036444">
    <property type="term" value="P:calcium import into the mitochondrion"/>
    <property type="evidence" value="ECO:0007669"/>
    <property type="project" value="TreeGrafter"/>
</dbReference>
<dbReference type="InterPro" id="IPR039800">
    <property type="entry name" value="MICU1/2/3"/>
</dbReference>
<keyword evidence="6" id="KW-0809">Transit peptide</keyword>
<dbReference type="GO" id="GO:0005509">
    <property type="term" value="F:calcium ion binding"/>
    <property type="evidence" value="ECO:0007669"/>
    <property type="project" value="InterPro"/>
</dbReference>
<keyword evidence="5" id="KW-0106">Calcium</keyword>
<evidence type="ECO:0000313" key="10">
    <source>
        <dbReference type="EMBL" id="CAD7406034.1"/>
    </source>
</evidence>
<evidence type="ECO:0000256" key="8">
    <source>
        <dbReference type="ARBA" id="ARBA00023136"/>
    </source>
</evidence>
<keyword evidence="4" id="KW-0999">Mitochondrion inner membrane</keyword>
<evidence type="ECO:0000256" key="6">
    <source>
        <dbReference type="ARBA" id="ARBA00022946"/>
    </source>
</evidence>
<dbReference type="PROSITE" id="PS00018">
    <property type="entry name" value="EF_HAND_1"/>
    <property type="match status" value="1"/>
</dbReference>
<dbReference type="InterPro" id="IPR002048">
    <property type="entry name" value="EF_hand_dom"/>
</dbReference>
<keyword evidence="7" id="KW-0496">Mitochondrion</keyword>
<dbReference type="PROSITE" id="PS50222">
    <property type="entry name" value="EF_HAND_2"/>
    <property type="match status" value="1"/>
</dbReference>
<name>A0A7R9D0V3_TIMPO</name>
<keyword evidence="8" id="KW-0472">Membrane</keyword>